<evidence type="ECO:0000313" key="2">
    <source>
        <dbReference type="Proteomes" id="UP000789920"/>
    </source>
</evidence>
<comment type="caution">
    <text evidence="1">The sequence shown here is derived from an EMBL/GenBank/DDBJ whole genome shotgun (WGS) entry which is preliminary data.</text>
</comment>
<organism evidence="1 2">
    <name type="scientific">Racocetra persica</name>
    <dbReference type="NCBI Taxonomy" id="160502"/>
    <lineage>
        <taxon>Eukaryota</taxon>
        <taxon>Fungi</taxon>
        <taxon>Fungi incertae sedis</taxon>
        <taxon>Mucoromycota</taxon>
        <taxon>Glomeromycotina</taxon>
        <taxon>Glomeromycetes</taxon>
        <taxon>Diversisporales</taxon>
        <taxon>Gigasporaceae</taxon>
        <taxon>Racocetra</taxon>
    </lineage>
</organism>
<protein>
    <submittedName>
        <fullName evidence="1">5891_t:CDS:1</fullName>
    </submittedName>
</protein>
<accession>A0ACA9RP06</accession>
<name>A0ACA9RP06_9GLOM</name>
<keyword evidence="2" id="KW-1185">Reference proteome</keyword>
<gene>
    <name evidence="1" type="ORF">RPERSI_LOCUS21507</name>
</gene>
<proteinExistence type="predicted"/>
<feature type="non-terminal residue" evidence="1">
    <location>
        <position position="1"/>
    </location>
</feature>
<sequence>ILSEDSDASNIITSQKSVLNKKLKFYKKKATVLNMERATKNWMDKFEEFRRNYNYVTLINSIADPRLIECQVYEYIVQMTKKDGEEYKAKSIQQAVDRINRYLVKYGFIQGLNLHDKYQFPNLYDVVNGKMKDLQEKGLGEKEGSVALTAQQVKDILDDEFLDPNTPEGLLYQGFFRNLMIFACRGNKHCALQINQFQIQADDSILFCHYHSKNNQRKILRGSAQNIHMPPDLPGTSGPVSDIKKYISKRSSDASSNFYLHPNQDWQVTGIWYHKKHCGINKVQNFIKDIGNKVK</sequence>
<evidence type="ECO:0000313" key="1">
    <source>
        <dbReference type="EMBL" id="CAG8803362.1"/>
    </source>
</evidence>
<reference evidence="1" key="1">
    <citation type="submission" date="2021-06" db="EMBL/GenBank/DDBJ databases">
        <authorList>
            <person name="Kallberg Y."/>
            <person name="Tangrot J."/>
            <person name="Rosling A."/>
        </authorList>
    </citation>
    <scope>NUCLEOTIDE SEQUENCE</scope>
    <source>
        <strain evidence="1">MA461A</strain>
    </source>
</reference>
<dbReference type="Proteomes" id="UP000789920">
    <property type="component" value="Unassembled WGS sequence"/>
</dbReference>
<feature type="non-terminal residue" evidence="1">
    <location>
        <position position="295"/>
    </location>
</feature>
<dbReference type="EMBL" id="CAJVQC010063106">
    <property type="protein sequence ID" value="CAG8803362.1"/>
    <property type="molecule type" value="Genomic_DNA"/>
</dbReference>